<dbReference type="OMA" id="CAMATIG"/>
<organism evidence="2 3">
    <name type="scientific">Hypholoma sublateritium (strain FD-334 SS-4)</name>
    <dbReference type="NCBI Taxonomy" id="945553"/>
    <lineage>
        <taxon>Eukaryota</taxon>
        <taxon>Fungi</taxon>
        <taxon>Dikarya</taxon>
        <taxon>Basidiomycota</taxon>
        <taxon>Agaricomycotina</taxon>
        <taxon>Agaricomycetes</taxon>
        <taxon>Agaricomycetidae</taxon>
        <taxon>Agaricales</taxon>
        <taxon>Agaricineae</taxon>
        <taxon>Strophariaceae</taxon>
        <taxon>Hypholoma</taxon>
    </lineage>
</organism>
<dbReference type="AlphaFoldDB" id="A0A0D2PBW6"/>
<evidence type="ECO:0000313" key="3">
    <source>
        <dbReference type="Proteomes" id="UP000054270"/>
    </source>
</evidence>
<dbReference type="Proteomes" id="UP000054270">
    <property type="component" value="Unassembled WGS sequence"/>
</dbReference>
<feature type="transmembrane region" description="Helical" evidence="1">
    <location>
        <begin position="12"/>
        <end position="32"/>
    </location>
</feature>
<feature type="transmembrane region" description="Helical" evidence="1">
    <location>
        <begin position="163"/>
        <end position="184"/>
    </location>
</feature>
<evidence type="ECO:0000313" key="2">
    <source>
        <dbReference type="EMBL" id="KJA17775.1"/>
    </source>
</evidence>
<sequence>MVGLTVPESIFISDLLGGIFYGLYCVLFIQYLSLVRRNKTVGTAVFYPIVALFLGGTAFVGIGFAQGFLSLLRATDPGTAITLFRLRLSTSTIYSFLDLISQGVLIYRCWIVWGKNTALIIVPSLLATASFITDIVLVAELGLFGPASRAAPDWFTKLGTASFSISLATNAIVTAVLVAKLIMVHRELTGDGYAHGHYISVVIAMLIESGALTFVAQLIWVVLFSLQNVSSGFNAVGNETALACGIAPTAVIVRVAMGRSYETKMTGHSQFESGMRFAERNASTTAAGEGTLQSKYASATRIGVSTDKLEKGSL</sequence>
<keyword evidence="1" id="KW-0812">Transmembrane</keyword>
<dbReference type="EMBL" id="KN817598">
    <property type="protein sequence ID" value="KJA17775.1"/>
    <property type="molecule type" value="Genomic_DNA"/>
</dbReference>
<protein>
    <submittedName>
        <fullName evidence="2">Uncharacterized protein</fullName>
    </submittedName>
</protein>
<feature type="transmembrane region" description="Helical" evidence="1">
    <location>
        <begin position="118"/>
        <end position="143"/>
    </location>
</feature>
<feature type="transmembrane region" description="Helical" evidence="1">
    <location>
        <begin position="196"/>
        <end position="220"/>
    </location>
</feature>
<dbReference type="OrthoDB" id="3341077at2759"/>
<name>A0A0D2PBW6_HYPSF</name>
<gene>
    <name evidence="2" type="ORF">HYPSUDRAFT_70411</name>
</gene>
<evidence type="ECO:0000256" key="1">
    <source>
        <dbReference type="SAM" id="Phobius"/>
    </source>
</evidence>
<keyword evidence="1" id="KW-0472">Membrane</keyword>
<accession>A0A0D2PBW6</accession>
<keyword evidence="1" id="KW-1133">Transmembrane helix</keyword>
<feature type="transmembrane region" description="Helical" evidence="1">
    <location>
        <begin position="92"/>
        <end position="111"/>
    </location>
</feature>
<keyword evidence="3" id="KW-1185">Reference proteome</keyword>
<feature type="transmembrane region" description="Helical" evidence="1">
    <location>
        <begin position="44"/>
        <end position="72"/>
    </location>
</feature>
<reference evidence="3" key="1">
    <citation type="submission" date="2014-04" db="EMBL/GenBank/DDBJ databases">
        <title>Evolutionary Origins and Diversification of the Mycorrhizal Mutualists.</title>
        <authorList>
            <consortium name="DOE Joint Genome Institute"/>
            <consortium name="Mycorrhizal Genomics Consortium"/>
            <person name="Kohler A."/>
            <person name="Kuo A."/>
            <person name="Nagy L.G."/>
            <person name="Floudas D."/>
            <person name="Copeland A."/>
            <person name="Barry K.W."/>
            <person name="Cichocki N."/>
            <person name="Veneault-Fourrey C."/>
            <person name="LaButti K."/>
            <person name="Lindquist E.A."/>
            <person name="Lipzen A."/>
            <person name="Lundell T."/>
            <person name="Morin E."/>
            <person name="Murat C."/>
            <person name="Riley R."/>
            <person name="Ohm R."/>
            <person name="Sun H."/>
            <person name="Tunlid A."/>
            <person name="Henrissat B."/>
            <person name="Grigoriev I.V."/>
            <person name="Hibbett D.S."/>
            <person name="Martin F."/>
        </authorList>
    </citation>
    <scope>NUCLEOTIDE SEQUENCE [LARGE SCALE GENOMIC DNA]</scope>
    <source>
        <strain evidence="3">FD-334 SS-4</strain>
    </source>
</reference>
<proteinExistence type="predicted"/>
<feature type="transmembrane region" description="Helical" evidence="1">
    <location>
        <begin position="240"/>
        <end position="257"/>
    </location>
</feature>